<dbReference type="AlphaFoldDB" id="A0A6N7XRF5"/>
<sequence length="134" mass="15124">MYTVYVGSNPYFGLGRDPLKSPEDIISFTKADAWNKQMYGNTRILVPMDSRCTASPTGTEDYVFYKEGGLSWTVPYIAGLYALTCQVKPDITPEIFWREALDTTDTISLGSGNQEELSRIINPTRLLEKIEKIK</sequence>
<proteinExistence type="predicted"/>
<evidence type="ECO:0000313" key="2">
    <source>
        <dbReference type="Proteomes" id="UP000469523"/>
    </source>
</evidence>
<dbReference type="EMBL" id="VUNQ01000072">
    <property type="protein sequence ID" value="MSU03422.1"/>
    <property type="molecule type" value="Genomic_DNA"/>
</dbReference>
<accession>A0A6N7XRF5</accession>
<evidence type="ECO:0008006" key="3">
    <source>
        <dbReference type="Google" id="ProtNLM"/>
    </source>
</evidence>
<reference evidence="1 2" key="1">
    <citation type="submission" date="2019-09" db="EMBL/GenBank/DDBJ databases">
        <title>In-depth cultivation of the pig gut microbiome towards novel bacterial diversity and tailored functional studies.</title>
        <authorList>
            <person name="Wylensek D."/>
            <person name="Hitch T.C.A."/>
            <person name="Clavel T."/>
        </authorList>
    </citation>
    <scope>NUCLEOTIDE SEQUENCE [LARGE SCALE GENOMIC DNA]</scope>
    <source>
        <strain evidence="1 2">WCA3-693-APC-4?</strain>
    </source>
</reference>
<name>A0A6N7XRF5_9FIRM</name>
<gene>
    <name evidence="1" type="ORF">FYJ83_18355</name>
</gene>
<keyword evidence="2" id="KW-1185">Reference proteome</keyword>
<dbReference type="Proteomes" id="UP000469523">
    <property type="component" value="Unassembled WGS sequence"/>
</dbReference>
<protein>
    <recommendedName>
        <fullName evidence="3">Peptidase S8/S53 domain-containing protein</fullName>
    </recommendedName>
</protein>
<evidence type="ECO:0000313" key="1">
    <source>
        <dbReference type="EMBL" id="MSU03422.1"/>
    </source>
</evidence>
<organism evidence="1 2">
    <name type="scientific">Tissierella pigra</name>
    <dbReference type="NCBI Taxonomy" id="2607614"/>
    <lineage>
        <taxon>Bacteria</taxon>
        <taxon>Bacillati</taxon>
        <taxon>Bacillota</taxon>
        <taxon>Tissierellia</taxon>
        <taxon>Tissierellales</taxon>
        <taxon>Tissierellaceae</taxon>
        <taxon>Tissierella</taxon>
    </lineage>
</organism>
<comment type="caution">
    <text evidence="1">The sequence shown here is derived from an EMBL/GenBank/DDBJ whole genome shotgun (WGS) entry which is preliminary data.</text>
</comment>